<feature type="domain" description="Class II aldolase/adducin N-terminal" evidence="3">
    <location>
        <begin position="24"/>
        <end position="200"/>
    </location>
</feature>
<dbReference type="GO" id="GO:0016832">
    <property type="term" value="F:aldehyde-lyase activity"/>
    <property type="evidence" value="ECO:0007669"/>
    <property type="project" value="TreeGrafter"/>
</dbReference>
<name>A0A7M2WX12_9BACT</name>
<proteinExistence type="predicted"/>
<dbReference type="SMART" id="SM01007">
    <property type="entry name" value="Aldolase_II"/>
    <property type="match status" value="1"/>
</dbReference>
<dbReference type="Gene3D" id="3.40.225.10">
    <property type="entry name" value="Class II aldolase/adducin N-terminal domain"/>
    <property type="match status" value="1"/>
</dbReference>
<dbReference type="SUPFAM" id="SSF53639">
    <property type="entry name" value="AraD/HMP-PK domain-like"/>
    <property type="match status" value="1"/>
</dbReference>
<evidence type="ECO:0000313" key="4">
    <source>
        <dbReference type="EMBL" id="QOV90016.1"/>
    </source>
</evidence>
<evidence type="ECO:0000256" key="2">
    <source>
        <dbReference type="ARBA" id="ARBA00023239"/>
    </source>
</evidence>
<keyword evidence="2" id="KW-0456">Lyase</keyword>
<dbReference type="InterPro" id="IPR036409">
    <property type="entry name" value="Aldolase_II/adducin_N_sf"/>
</dbReference>
<sequence length="317" mass="34324">MNREEPMAYTSTSNNGVSEFKLKEEMCEIGRRIWLKGFCAGNEGNHSLKIGPNKFLCTPTGISKGFLKPDDICTVDIEGKQLAGKRKRTSEMLMHLEIYKQRPDVKAVVHSHPPHATAFAIAGVELPTCIHPEAEVFLGVVKTAKYVTPGDKRLGESLIPFLKDSNTILLQNHGTVTFSTSLEEAYYKLEIVDAYSRILMLAKSLGSVRPLDSKEMKELLELKVRFGLREPRLDNGGEGMSCSSDFLTRVGGDIATRGKVQTASGVTSSGNASCACPPSGGLGDAIASMLPSLPANVSEADMETLIQTITDQIMATA</sequence>
<dbReference type="EMBL" id="CP063458">
    <property type="protein sequence ID" value="QOV90016.1"/>
    <property type="molecule type" value="Genomic_DNA"/>
</dbReference>
<accession>A0A7M2WX12</accession>
<dbReference type="PANTHER" id="PTHR22789:SF0">
    <property type="entry name" value="3-OXO-TETRONATE 4-PHOSPHATE DECARBOXYLASE-RELATED"/>
    <property type="match status" value="1"/>
</dbReference>
<dbReference type="GO" id="GO:0005829">
    <property type="term" value="C:cytosol"/>
    <property type="evidence" value="ECO:0007669"/>
    <property type="project" value="TreeGrafter"/>
</dbReference>
<organism evidence="4 5">
    <name type="scientific">Humisphaera borealis</name>
    <dbReference type="NCBI Taxonomy" id="2807512"/>
    <lineage>
        <taxon>Bacteria</taxon>
        <taxon>Pseudomonadati</taxon>
        <taxon>Planctomycetota</taxon>
        <taxon>Phycisphaerae</taxon>
        <taxon>Tepidisphaerales</taxon>
        <taxon>Tepidisphaeraceae</taxon>
        <taxon>Humisphaera</taxon>
    </lineage>
</organism>
<dbReference type="Proteomes" id="UP000593765">
    <property type="component" value="Chromosome"/>
</dbReference>
<dbReference type="AlphaFoldDB" id="A0A7M2WX12"/>
<evidence type="ECO:0000256" key="1">
    <source>
        <dbReference type="ARBA" id="ARBA00022723"/>
    </source>
</evidence>
<reference evidence="4 5" key="1">
    <citation type="submission" date="2020-10" db="EMBL/GenBank/DDBJ databases">
        <title>Wide distribution of Phycisphaera-like planctomycetes from WD2101 soil group in peatlands and genome analysis of the first cultivated representative.</title>
        <authorList>
            <person name="Dedysh S.N."/>
            <person name="Beletsky A.V."/>
            <person name="Ivanova A."/>
            <person name="Kulichevskaya I.S."/>
            <person name="Suzina N.E."/>
            <person name="Philippov D.A."/>
            <person name="Rakitin A.L."/>
            <person name="Mardanov A.V."/>
            <person name="Ravin N.V."/>
        </authorList>
    </citation>
    <scope>NUCLEOTIDE SEQUENCE [LARGE SCALE GENOMIC DNA]</scope>
    <source>
        <strain evidence="4 5">M1803</strain>
    </source>
</reference>
<dbReference type="Pfam" id="PF00596">
    <property type="entry name" value="Aldolase_II"/>
    <property type="match status" value="1"/>
</dbReference>
<evidence type="ECO:0000259" key="3">
    <source>
        <dbReference type="SMART" id="SM01007"/>
    </source>
</evidence>
<keyword evidence="5" id="KW-1185">Reference proteome</keyword>
<protein>
    <submittedName>
        <fullName evidence="4">Class II aldolase/adducin family protein</fullName>
    </submittedName>
</protein>
<dbReference type="GO" id="GO:0046872">
    <property type="term" value="F:metal ion binding"/>
    <property type="evidence" value="ECO:0007669"/>
    <property type="project" value="UniProtKB-KW"/>
</dbReference>
<keyword evidence="1" id="KW-0479">Metal-binding</keyword>
<dbReference type="KEGG" id="hbs:IPV69_01180"/>
<dbReference type="InterPro" id="IPR001303">
    <property type="entry name" value="Aldolase_II/adducin_N"/>
</dbReference>
<dbReference type="PANTHER" id="PTHR22789">
    <property type="entry name" value="FUCULOSE PHOSPHATE ALDOLASE"/>
    <property type="match status" value="1"/>
</dbReference>
<dbReference type="GO" id="GO:0019323">
    <property type="term" value="P:pentose catabolic process"/>
    <property type="evidence" value="ECO:0007669"/>
    <property type="project" value="TreeGrafter"/>
</dbReference>
<gene>
    <name evidence="4" type="ORF">IPV69_01180</name>
</gene>
<evidence type="ECO:0000313" key="5">
    <source>
        <dbReference type="Proteomes" id="UP000593765"/>
    </source>
</evidence>
<dbReference type="InterPro" id="IPR050197">
    <property type="entry name" value="Aldolase_class_II_sugar_metab"/>
</dbReference>